<evidence type="ECO:0000259" key="1">
    <source>
        <dbReference type="Pfam" id="PF15059"/>
    </source>
</evidence>
<dbReference type="Pfam" id="PF15059">
    <property type="entry name" value="Speriolin_C"/>
    <property type="match status" value="1"/>
</dbReference>
<organism evidence="2 3">
    <name type="scientific">Holothuria leucospilota</name>
    <name type="common">Black long sea cucumber</name>
    <name type="synonym">Mertensiothuria leucospilota</name>
    <dbReference type="NCBI Taxonomy" id="206669"/>
    <lineage>
        <taxon>Eukaryota</taxon>
        <taxon>Metazoa</taxon>
        <taxon>Echinodermata</taxon>
        <taxon>Eleutherozoa</taxon>
        <taxon>Echinozoa</taxon>
        <taxon>Holothuroidea</taxon>
        <taxon>Aspidochirotacea</taxon>
        <taxon>Aspidochirotida</taxon>
        <taxon>Holothuriidae</taxon>
        <taxon>Holothuria</taxon>
    </lineage>
</organism>
<dbReference type="GO" id="GO:0005813">
    <property type="term" value="C:centrosome"/>
    <property type="evidence" value="ECO:0007669"/>
    <property type="project" value="TreeGrafter"/>
</dbReference>
<proteinExistence type="predicted"/>
<name>A0A9Q1BKN3_HOLLE</name>
<dbReference type="EMBL" id="JAIZAY010000015">
    <property type="protein sequence ID" value="KAJ8028405.1"/>
    <property type="molecule type" value="Genomic_DNA"/>
</dbReference>
<keyword evidence="3" id="KW-1185">Reference proteome</keyword>
<dbReference type="Proteomes" id="UP001152320">
    <property type="component" value="Chromosome 15"/>
</dbReference>
<protein>
    <submittedName>
        <fullName evidence="2">Speriolin-like protein</fullName>
    </submittedName>
</protein>
<comment type="caution">
    <text evidence="2">The sequence shown here is derived from an EMBL/GenBank/DDBJ whole genome shotgun (WGS) entry which is preliminary data.</text>
</comment>
<gene>
    <name evidence="2" type="ORF">HOLleu_30625</name>
</gene>
<reference evidence="2" key="1">
    <citation type="submission" date="2021-10" db="EMBL/GenBank/DDBJ databases">
        <title>Tropical sea cucumber genome reveals ecological adaptation and Cuvierian tubules defense mechanism.</title>
        <authorList>
            <person name="Chen T."/>
        </authorList>
    </citation>
    <scope>NUCLEOTIDE SEQUENCE</scope>
    <source>
        <strain evidence="2">Nanhai2018</strain>
        <tissue evidence="2">Muscle</tissue>
    </source>
</reference>
<evidence type="ECO:0000313" key="2">
    <source>
        <dbReference type="EMBL" id="KAJ8028405.1"/>
    </source>
</evidence>
<dbReference type="PANTHER" id="PTHR22192:SF17">
    <property type="entry name" value="SPERIOLIN-LIKE PROTEIN"/>
    <property type="match status" value="1"/>
</dbReference>
<evidence type="ECO:0000313" key="3">
    <source>
        <dbReference type="Proteomes" id="UP001152320"/>
    </source>
</evidence>
<sequence length="496" mass="56703">MEATSKRLNTKTAIHTSGVRQLSEFIRRKKLVSDEHGKIILVDTENQDSVKLKKQIEFLQTQVISILSIDKSMYTSLKKLMEDWCMELQALEDADTNKMFHKVDSSGLEVHEQKVSELKMEDLGLTKNVTVTALTEPVKVRDGEKCDSLKRNDNETSVNGESTDDAFKNDKVLQITQSKQDFLKTTTENRWREGMSSLVSALDLAESESGTADIWNAKRVNTSSRYSTAPSAIKNKMQCKTTSISEKDPKYIPKVPVDILRNPSSYFKILNQAKTFRDLKRIVADFTRWQSSRQPYTRSSRAREVTAKSAYPDWVSPKSAINQGRDSGHRNDYLKAYNVLLASVPKTLNSDSSSGQLIGEIAFQLERRILAFVFKGERVTVEYTILNIEKMVHLHHVTKKETLFQRIKDVFQRLSCCGLKKRRHVSLIVGLIEAYGTYSHVDDARKLSKEKGWKNHRQLKYDLLQVTPTNLLHDVIVIVDCLIHLARADNKDVFLW</sequence>
<dbReference type="InterPro" id="IPR029384">
    <property type="entry name" value="Speriolin_C"/>
</dbReference>
<dbReference type="AlphaFoldDB" id="A0A9Q1BKN3"/>
<dbReference type="PANTHER" id="PTHR22192">
    <property type="entry name" value="SPERIOLIN"/>
    <property type="match status" value="1"/>
</dbReference>
<dbReference type="InterPro" id="IPR026715">
    <property type="entry name" value="SPATC1"/>
</dbReference>
<dbReference type="OrthoDB" id="6114770at2759"/>
<feature type="domain" description="Speriolin C-terminal" evidence="1">
    <location>
        <begin position="357"/>
        <end position="496"/>
    </location>
</feature>
<accession>A0A9Q1BKN3</accession>